<organism evidence="2 3">
    <name type="scientific">Favolaschia claudopus</name>
    <dbReference type="NCBI Taxonomy" id="2862362"/>
    <lineage>
        <taxon>Eukaryota</taxon>
        <taxon>Fungi</taxon>
        <taxon>Dikarya</taxon>
        <taxon>Basidiomycota</taxon>
        <taxon>Agaricomycotina</taxon>
        <taxon>Agaricomycetes</taxon>
        <taxon>Agaricomycetidae</taxon>
        <taxon>Agaricales</taxon>
        <taxon>Marasmiineae</taxon>
        <taxon>Mycenaceae</taxon>
        <taxon>Favolaschia</taxon>
    </lineage>
</organism>
<evidence type="ECO:0000313" key="3">
    <source>
        <dbReference type="Proteomes" id="UP001362999"/>
    </source>
</evidence>
<feature type="compositionally biased region" description="Polar residues" evidence="1">
    <location>
        <begin position="822"/>
        <end position="831"/>
    </location>
</feature>
<accession>A0AAW0AV07</accession>
<evidence type="ECO:0008006" key="4">
    <source>
        <dbReference type="Google" id="ProtNLM"/>
    </source>
</evidence>
<feature type="region of interest" description="Disordered" evidence="1">
    <location>
        <begin position="805"/>
        <end position="854"/>
    </location>
</feature>
<gene>
    <name evidence="2" type="ORF">R3P38DRAFT_3561155</name>
</gene>
<evidence type="ECO:0000256" key="1">
    <source>
        <dbReference type="SAM" id="MobiDB-lite"/>
    </source>
</evidence>
<protein>
    <recommendedName>
        <fullName evidence="4">Vacuolar protein sorting-associated protein 13 second N-terminal domain-containing protein</fullName>
    </recommendedName>
</protein>
<evidence type="ECO:0000313" key="2">
    <source>
        <dbReference type="EMBL" id="KAK7017326.1"/>
    </source>
</evidence>
<proteinExistence type="predicted"/>
<feature type="region of interest" description="Disordered" evidence="1">
    <location>
        <begin position="468"/>
        <end position="516"/>
    </location>
</feature>
<keyword evidence="3" id="KW-1185">Reference proteome</keyword>
<feature type="compositionally biased region" description="Acidic residues" evidence="1">
    <location>
        <begin position="498"/>
        <end position="508"/>
    </location>
</feature>
<reference evidence="2 3" key="1">
    <citation type="journal article" date="2024" name="J Genomics">
        <title>Draft genome sequencing and assembly of Favolaschia claudopus CIRM-BRFM 2984 isolated from oak limbs.</title>
        <authorList>
            <person name="Navarro D."/>
            <person name="Drula E."/>
            <person name="Chaduli D."/>
            <person name="Cazenave R."/>
            <person name="Ahrendt S."/>
            <person name="Wang J."/>
            <person name="Lipzen A."/>
            <person name="Daum C."/>
            <person name="Barry K."/>
            <person name="Grigoriev I.V."/>
            <person name="Favel A."/>
            <person name="Rosso M.N."/>
            <person name="Martin F."/>
        </authorList>
    </citation>
    <scope>NUCLEOTIDE SEQUENCE [LARGE SCALE GENOMIC DNA]</scope>
    <source>
        <strain evidence="2 3">CIRM-BRFM 2984</strain>
    </source>
</reference>
<dbReference type="EMBL" id="JAWWNJ010000048">
    <property type="protein sequence ID" value="KAK7017326.1"/>
    <property type="molecule type" value="Genomic_DNA"/>
</dbReference>
<name>A0AAW0AV07_9AGAR</name>
<sequence>MGGLYELGEELPPTLASSQVSSTRSELPDHAGSQLKVSITGDNGDDMKALPPSSASLQVNPACSELFDHAREMWQYTENRSLNHSKAKEKALDRIDDAADVIAGVQASSEVAVGAFQNVTANDQVKAIGNALLEGVPAIMKALEVLTEVHPFLKAAYFPFKLIYEQEVKRRDTDKKRNTLFGKIKDFMMILSELKDLCKDDSSRTTPNGESVPSRLEVICNEMVKDIKGCYNVLAAQDKRSLGIKFLKASIWNNELGMYAARFTTRREELSFALSLRSAITDEETKNNTRIMMQLFSTMLTPQERDMGRWIQLNGGENVVMKDDKKCIEMIKYQDSLSPSTVVTVSHNRGGRLGLNTDDEPKKNEKLIADLRQEYREDVKSVIQENLESFSKLFKMGVEDLGKNLGDKIHHEGDRIIKYLQGGPYINKRIKNKIVYRVWKDQGWRGSARTRMLVLSLRDYLVERVEQSKLAQSSTEGEGQRKRSTSRVSTAPSRNEEAHEDDDNDPETDISKPLPDDWMTSYLQVKRLRYLEQNPEALDPDSSGFTTISEVNAFSQARPEGWSFQHWVSYWAIGWQIYATKYCAEIEEILGQMNLLKKQIAIQMPGNTRYVNDYIEGCWQHVTALTSSIERDDGIETCLEGRFTAYIQAQEIMLKDRLDKIQYNIGNLDTVALILHGDRIEGSIFILLAILLRRHVAKMHVALEQDLHRDELWGDMATVTWVSGAAYTRFRELRENFQHQQVPDLKLVFQWLSCGLFKNYYEWDHWTEPKHFMENDMTVWTSDTLRKLDPSELKGILVHAEKLPAKPESQDSAAAEPASPHVSFSTATAAQDTVEDDPSKRTSPAAPVEAPTTDKGVVPGSCPVVVVDSEQVEMPVSILGRWCGYHWTEKQKPFLSMPFVFDFTCQERQTKSETNTLITGSGTAVTGYSFTLKGTLNSPSQTGGIFTLCFERCYIDDGDLVYYNGTFSPDRDIMTGTFRRDIASGGFLFKKVPRSAIMCVRPLVAQLDPKQLWAFAIKAVVDDIKRKRPPLSYLCTRMSKIRQLLRFIYRDNGVRGLLDEPETTEYSQILRTFSFEEMMELFKLSDWYDRAGNLQLCHGDLVRSRIVCLECVRQDRGQLRTIDACSKLECIAAEVPHRTDVNHNPKTHLMVRFRDLLLLKDYFSIKQQAGYSFQYARDAYRNRKSNLSPTVPLPSSPNEPDSEVNIEEPEVATMKVTTNAVAVGESLALPAVGTESHAGHAMPVDFQPSSSAEFVSTEKSPSSLLSTSETDQLLSVAVKPLEKTDNDIKCIVCQEGLVAPCWYCVTCSSHSSIWVCDRCEKDTNELLPWDYIKRYRAEAKAEVSSSYAHTVMHPLVRITGFNSDEDAKYEGGNSNAGAKVQGDLGKVQWGEVEKKIEKLTARFEAVNSNVDKRLDEVETKLEARLANIERLLASLVGRAADSES</sequence>
<dbReference type="Proteomes" id="UP001362999">
    <property type="component" value="Unassembled WGS sequence"/>
</dbReference>
<comment type="caution">
    <text evidence="2">The sequence shown here is derived from an EMBL/GenBank/DDBJ whole genome shotgun (WGS) entry which is preliminary data.</text>
</comment>